<dbReference type="CDD" id="cd00353">
    <property type="entry name" value="Ribosomal_S15p_S13e"/>
    <property type="match status" value="1"/>
</dbReference>
<dbReference type="GO" id="GO:0006412">
    <property type="term" value="P:translation"/>
    <property type="evidence" value="ECO:0007669"/>
    <property type="project" value="UniProtKB-UniRule"/>
</dbReference>
<organism evidence="7 8">
    <name type="scientific">Microlunatus elymi</name>
    <dbReference type="NCBI Taxonomy" id="2596828"/>
    <lineage>
        <taxon>Bacteria</taxon>
        <taxon>Bacillati</taxon>
        <taxon>Actinomycetota</taxon>
        <taxon>Actinomycetes</taxon>
        <taxon>Propionibacteriales</taxon>
        <taxon>Propionibacteriaceae</taxon>
        <taxon>Microlunatus</taxon>
    </lineage>
</organism>
<dbReference type="AlphaFoldDB" id="A0A516PZ71"/>
<dbReference type="Gene3D" id="1.10.287.10">
    <property type="entry name" value="S15/NS1, RNA-binding"/>
    <property type="match status" value="1"/>
</dbReference>
<dbReference type="HAMAP" id="MF_01343_B">
    <property type="entry name" value="Ribosomal_uS15_B"/>
    <property type="match status" value="1"/>
</dbReference>
<comment type="similarity">
    <text evidence="4 5">Belongs to the universal ribosomal protein uS15 family.</text>
</comment>
<name>A0A516PZ71_9ACTN</name>
<dbReference type="GO" id="GO:0019843">
    <property type="term" value="F:rRNA binding"/>
    <property type="evidence" value="ECO:0007669"/>
    <property type="project" value="UniProtKB-UniRule"/>
</dbReference>
<keyword evidence="4 6" id="KW-0699">rRNA-binding</keyword>
<dbReference type="PANTHER" id="PTHR23321">
    <property type="entry name" value="RIBOSOMAL PROTEIN S15, BACTERIAL AND ORGANELLAR"/>
    <property type="match status" value="1"/>
</dbReference>
<keyword evidence="4 6" id="KW-0694">RNA-binding</keyword>
<keyword evidence="2 4" id="KW-0687">Ribonucleoprotein</keyword>
<dbReference type="PROSITE" id="PS00362">
    <property type="entry name" value="RIBOSOMAL_S15"/>
    <property type="match status" value="1"/>
</dbReference>
<evidence type="ECO:0000256" key="6">
    <source>
        <dbReference type="RuleBase" id="RU004524"/>
    </source>
</evidence>
<evidence type="ECO:0000256" key="5">
    <source>
        <dbReference type="RuleBase" id="RU003919"/>
    </source>
</evidence>
<dbReference type="GO" id="GO:0022627">
    <property type="term" value="C:cytosolic small ribosomal subunit"/>
    <property type="evidence" value="ECO:0007669"/>
    <property type="project" value="TreeGrafter"/>
</dbReference>
<protein>
    <recommendedName>
        <fullName evidence="4">Small ribosomal subunit protein uS15</fullName>
    </recommendedName>
</protein>
<comment type="function">
    <text evidence="4">Forms an intersubunit bridge (bridge B4) with the 23S rRNA of the 50S subunit in the ribosome.</text>
</comment>
<gene>
    <name evidence="4 7" type="primary">rpsO</name>
    <name evidence="7" type="ORF">FOE78_10620</name>
</gene>
<dbReference type="EMBL" id="CP041692">
    <property type="protein sequence ID" value="QDP96291.1"/>
    <property type="molecule type" value="Genomic_DNA"/>
</dbReference>
<dbReference type="NCBIfam" id="TIGR00952">
    <property type="entry name" value="S15_bact"/>
    <property type="match status" value="1"/>
</dbReference>
<dbReference type="InterPro" id="IPR009068">
    <property type="entry name" value="uS15_NS1_RNA-bd_sf"/>
</dbReference>
<dbReference type="PANTHER" id="PTHR23321:SF26">
    <property type="entry name" value="SMALL RIBOSOMAL SUBUNIT PROTEIN US15M"/>
    <property type="match status" value="1"/>
</dbReference>
<dbReference type="InterPro" id="IPR000589">
    <property type="entry name" value="Ribosomal_uS15"/>
</dbReference>
<dbReference type="FunFam" id="1.10.287.10:FF:000002">
    <property type="entry name" value="30S ribosomal protein S15"/>
    <property type="match status" value="1"/>
</dbReference>
<comment type="subunit">
    <text evidence="3 4">Part of the 30S ribosomal subunit. Forms a bridge to the 50S subunit in the 70S ribosome, contacting the 23S rRNA.</text>
</comment>
<dbReference type="Proteomes" id="UP000319263">
    <property type="component" value="Chromosome"/>
</dbReference>
<keyword evidence="1 4" id="KW-0689">Ribosomal protein</keyword>
<dbReference type="GO" id="GO:0003735">
    <property type="term" value="F:structural constituent of ribosome"/>
    <property type="evidence" value="ECO:0007669"/>
    <property type="project" value="InterPro"/>
</dbReference>
<dbReference type="Pfam" id="PF00312">
    <property type="entry name" value="Ribosomal_S15"/>
    <property type="match status" value="1"/>
</dbReference>
<dbReference type="SUPFAM" id="SSF47060">
    <property type="entry name" value="S15/NS1 RNA-binding domain"/>
    <property type="match status" value="1"/>
</dbReference>
<dbReference type="OrthoDB" id="9799262at2"/>
<proteinExistence type="inferred from homology"/>
<dbReference type="InterPro" id="IPR005290">
    <property type="entry name" value="Ribosomal_uS15_bac-type"/>
</dbReference>
<dbReference type="KEGG" id="mik:FOE78_10620"/>
<evidence type="ECO:0000256" key="1">
    <source>
        <dbReference type="ARBA" id="ARBA00022980"/>
    </source>
</evidence>
<evidence type="ECO:0000313" key="8">
    <source>
        <dbReference type="Proteomes" id="UP000319263"/>
    </source>
</evidence>
<evidence type="ECO:0000256" key="2">
    <source>
        <dbReference type="ARBA" id="ARBA00023274"/>
    </source>
</evidence>
<sequence length="89" mass="10411">MSIDAAEKKKIIDEYATSEGDTGSPEVQVALLSRRIAHLTEHLKEHKHDHHSRRGLMLLVGQRRRLLNYIAKNDIERYRSLIERLGLRR</sequence>
<accession>A0A516PZ71</accession>
<evidence type="ECO:0000256" key="3">
    <source>
        <dbReference type="ARBA" id="ARBA00064542"/>
    </source>
</evidence>
<keyword evidence="8" id="KW-1185">Reference proteome</keyword>
<dbReference type="SMART" id="SM01387">
    <property type="entry name" value="Ribosomal_S15"/>
    <property type="match status" value="1"/>
</dbReference>
<reference evidence="7 8" key="1">
    <citation type="submission" date="2019-07" db="EMBL/GenBank/DDBJ databases">
        <title>Microlunatus dokdonensis sp. nov. isolated from the rhizospheric soil of the wild plant Elymus tsukushiensis.</title>
        <authorList>
            <person name="Ghim S.-Y."/>
            <person name="Hwang Y.-J."/>
            <person name="Son J.-S."/>
            <person name="Shin J.-H."/>
        </authorList>
    </citation>
    <scope>NUCLEOTIDE SEQUENCE [LARGE SCALE GENOMIC DNA]</scope>
    <source>
        <strain evidence="7 8">KUDC0627</strain>
    </source>
</reference>
<evidence type="ECO:0000313" key="7">
    <source>
        <dbReference type="EMBL" id="QDP96291.1"/>
    </source>
</evidence>
<evidence type="ECO:0000256" key="4">
    <source>
        <dbReference type="HAMAP-Rule" id="MF_01343"/>
    </source>
</evidence>
<comment type="function">
    <text evidence="4 6">One of the primary rRNA binding proteins, it binds directly to 16S rRNA where it helps nucleate assembly of the platform of the 30S subunit by binding and bridging several RNA helices of the 16S rRNA.</text>
</comment>
<dbReference type="Gene3D" id="6.10.250.3130">
    <property type="match status" value="1"/>
</dbReference>